<protein>
    <recommendedName>
        <fullName evidence="1">ATPase AAA-type core domain-containing protein</fullName>
    </recommendedName>
</protein>
<gene>
    <name evidence="2" type="ORF">ADL17_26610</name>
</gene>
<dbReference type="Gene3D" id="3.40.50.300">
    <property type="entry name" value="P-loop containing nucleotide triphosphate hydrolases"/>
    <property type="match status" value="1"/>
</dbReference>
<dbReference type="PANTHER" id="PTHR43581">
    <property type="entry name" value="ATP/GTP PHOSPHATASE"/>
    <property type="match status" value="1"/>
</dbReference>
<organism evidence="2 3">
    <name type="scientific">Micromonospora maris</name>
    <dbReference type="NCBI Taxonomy" id="1003110"/>
    <lineage>
        <taxon>Bacteria</taxon>
        <taxon>Bacillati</taxon>
        <taxon>Actinomycetota</taxon>
        <taxon>Actinomycetes</taxon>
        <taxon>Micromonosporales</taxon>
        <taxon>Micromonosporaceae</taxon>
        <taxon>Micromonospora</taxon>
    </lineage>
</organism>
<keyword evidence="3" id="KW-1185">Reference proteome</keyword>
<dbReference type="SUPFAM" id="SSF52540">
    <property type="entry name" value="P-loop containing nucleoside triphosphate hydrolases"/>
    <property type="match status" value="1"/>
</dbReference>
<comment type="caution">
    <text evidence="2">The sequence shown here is derived from an EMBL/GenBank/DDBJ whole genome shotgun (WGS) entry which is preliminary data.</text>
</comment>
<dbReference type="GO" id="GO:0016887">
    <property type="term" value="F:ATP hydrolysis activity"/>
    <property type="evidence" value="ECO:0007669"/>
    <property type="project" value="InterPro"/>
</dbReference>
<name>A0A9X0I445_9ACTN</name>
<evidence type="ECO:0000259" key="1">
    <source>
        <dbReference type="Pfam" id="PF13304"/>
    </source>
</evidence>
<sequence>MRERLAQIDLLETAPEIALPKVLLPWQSRVLWTYLQDSDLKLDLFEGFLAKLELLIEIVNSRFLHKHLRIDRDKGFVFETAQGEVVRPEQLSSGEQHELVLFYDLLFRVKAGSLVLIDEPEISLHVSWQREFLNDIVRVARLTSLRFVVATHSPQIAHKWIERTVALRPGRDREVEA</sequence>
<dbReference type="EMBL" id="LMWI01000002">
    <property type="protein sequence ID" value="KUJ46483.1"/>
    <property type="molecule type" value="Genomic_DNA"/>
</dbReference>
<feature type="domain" description="ATPase AAA-type core" evidence="1">
    <location>
        <begin position="74"/>
        <end position="156"/>
    </location>
</feature>
<evidence type="ECO:0000313" key="3">
    <source>
        <dbReference type="Proteomes" id="UP000053246"/>
    </source>
</evidence>
<dbReference type="InterPro" id="IPR003959">
    <property type="entry name" value="ATPase_AAA_core"/>
</dbReference>
<proteinExistence type="predicted"/>
<accession>A0A9X0I445</accession>
<dbReference type="PANTHER" id="PTHR43581:SF2">
    <property type="entry name" value="EXCINUCLEASE ATPASE SUBUNIT"/>
    <property type="match status" value="1"/>
</dbReference>
<dbReference type="InterPro" id="IPR027417">
    <property type="entry name" value="P-loop_NTPase"/>
</dbReference>
<dbReference type="Proteomes" id="UP000053246">
    <property type="component" value="Unassembled WGS sequence"/>
</dbReference>
<evidence type="ECO:0000313" key="2">
    <source>
        <dbReference type="EMBL" id="KUJ46483.1"/>
    </source>
</evidence>
<reference evidence="2 3" key="1">
    <citation type="submission" date="2015-10" db="EMBL/GenBank/DDBJ databases">
        <authorList>
            <person name="Ju K.-S."/>
            <person name="Doroghazi J.R."/>
            <person name="Metcalf W.W."/>
        </authorList>
    </citation>
    <scope>NUCLEOTIDE SEQUENCE [LARGE SCALE GENOMIC DNA]</scope>
    <source>
        <strain evidence="2 3">NRRL B-24793</strain>
    </source>
</reference>
<dbReference type="AlphaFoldDB" id="A0A9X0I445"/>
<dbReference type="InterPro" id="IPR051396">
    <property type="entry name" value="Bact_Antivir_Def_Nuclease"/>
</dbReference>
<dbReference type="GO" id="GO:0005524">
    <property type="term" value="F:ATP binding"/>
    <property type="evidence" value="ECO:0007669"/>
    <property type="project" value="InterPro"/>
</dbReference>
<dbReference type="Pfam" id="PF13304">
    <property type="entry name" value="AAA_21"/>
    <property type="match status" value="1"/>
</dbReference>